<reference evidence="1" key="1">
    <citation type="journal article" date="2014" name="Front. Microbiol.">
        <title>High frequency of phylogenetically diverse reductive dehalogenase-homologous genes in deep subseafloor sedimentary metagenomes.</title>
        <authorList>
            <person name="Kawai M."/>
            <person name="Futagami T."/>
            <person name="Toyoda A."/>
            <person name="Takaki Y."/>
            <person name="Nishi S."/>
            <person name="Hori S."/>
            <person name="Arai W."/>
            <person name="Tsubouchi T."/>
            <person name="Morono Y."/>
            <person name="Uchiyama I."/>
            <person name="Ito T."/>
            <person name="Fujiyama A."/>
            <person name="Inagaki F."/>
            <person name="Takami H."/>
        </authorList>
    </citation>
    <scope>NUCLEOTIDE SEQUENCE</scope>
    <source>
        <strain evidence="1">Expedition CK06-06</strain>
    </source>
</reference>
<name>X0Y2G6_9ZZZZ</name>
<proteinExistence type="predicted"/>
<feature type="non-terminal residue" evidence="1">
    <location>
        <position position="1"/>
    </location>
</feature>
<dbReference type="SUPFAM" id="SSF52096">
    <property type="entry name" value="ClpP/crotonase"/>
    <property type="match status" value="1"/>
</dbReference>
<sequence length="62" mass="6856">DDGALYVTIARWECPNGEQIEAVGIQPDKEVALTEEDIEADRDVQLFAAIDQLRENLTQAAP</sequence>
<evidence type="ECO:0000313" key="1">
    <source>
        <dbReference type="EMBL" id="GAG31096.1"/>
    </source>
</evidence>
<organism evidence="1">
    <name type="scientific">marine sediment metagenome</name>
    <dbReference type="NCBI Taxonomy" id="412755"/>
    <lineage>
        <taxon>unclassified sequences</taxon>
        <taxon>metagenomes</taxon>
        <taxon>ecological metagenomes</taxon>
    </lineage>
</organism>
<evidence type="ECO:0008006" key="2">
    <source>
        <dbReference type="Google" id="ProtNLM"/>
    </source>
</evidence>
<dbReference type="Gene3D" id="3.90.226.10">
    <property type="entry name" value="2-enoyl-CoA Hydratase, Chain A, domain 1"/>
    <property type="match status" value="1"/>
</dbReference>
<dbReference type="EMBL" id="BARS01041333">
    <property type="protein sequence ID" value="GAG31096.1"/>
    <property type="molecule type" value="Genomic_DNA"/>
</dbReference>
<gene>
    <name evidence="1" type="ORF">S01H1_62882</name>
</gene>
<dbReference type="AlphaFoldDB" id="X0Y2G6"/>
<accession>X0Y2G6</accession>
<dbReference type="InterPro" id="IPR029045">
    <property type="entry name" value="ClpP/crotonase-like_dom_sf"/>
</dbReference>
<comment type="caution">
    <text evidence="1">The sequence shown here is derived from an EMBL/GenBank/DDBJ whole genome shotgun (WGS) entry which is preliminary data.</text>
</comment>
<protein>
    <recommendedName>
        <fullName evidence="2">Tail specific protease domain-containing protein</fullName>
    </recommendedName>
</protein>